<keyword evidence="13" id="KW-1185">Reference proteome</keyword>
<comment type="subcellular location">
    <subcellularLocation>
        <location evidence="1">Cell membrane</location>
        <topology evidence="1">Single-pass type I membrane protein</topology>
    </subcellularLocation>
</comment>
<dbReference type="SUPFAM" id="SSF52058">
    <property type="entry name" value="L domain-like"/>
    <property type="match status" value="1"/>
</dbReference>
<protein>
    <recommendedName>
        <fullName evidence="14">Receptor-like protein 12</fullName>
    </recommendedName>
</protein>
<dbReference type="AlphaFoldDB" id="A0A2G3A5J0"/>
<evidence type="ECO:0000256" key="10">
    <source>
        <dbReference type="ARBA" id="ARBA00023180"/>
    </source>
</evidence>
<keyword evidence="6" id="KW-0677">Repeat</keyword>
<dbReference type="PRINTS" id="PR00019">
    <property type="entry name" value="LEURICHRPT"/>
</dbReference>
<evidence type="ECO:0000256" key="2">
    <source>
        <dbReference type="ARBA" id="ARBA00009592"/>
    </source>
</evidence>
<comment type="similarity">
    <text evidence="2">Belongs to the RLP family.</text>
</comment>
<reference evidence="12 13" key="2">
    <citation type="journal article" date="2017" name="Genome Biol.">
        <title>New reference genome sequences of hot pepper reveal the massive evolution of plant disease-resistance genes by retroduplication.</title>
        <authorList>
            <person name="Kim S."/>
            <person name="Park J."/>
            <person name="Yeom S.I."/>
            <person name="Kim Y.M."/>
            <person name="Seo E."/>
            <person name="Kim K.T."/>
            <person name="Kim M.S."/>
            <person name="Lee J.M."/>
            <person name="Cheong K."/>
            <person name="Shin H.S."/>
            <person name="Kim S.B."/>
            <person name="Han K."/>
            <person name="Lee J."/>
            <person name="Park M."/>
            <person name="Lee H.A."/>
            <person name="Lee H.Y."/>
            <person name="Lee Y."/>
            <person name="Oh S."/>
            <person name="Lee J.H."/>
            <person name="Choi E."/>
            <person name="Choi E."/>
            <person name="Lee S.E."/>
            <person name="Jeon J."/>
            <person name="Kim H."/>
            <person name="Choi G."/>
            <person name="Song H."/>
            <person name="Lee J."/>
            <person name="Lee S.C."/>
            <person name="Kwon J.K."/>
            <person name="Lee H.Y."/>
            <person name="Koo N."/>
            <person name="Hong Y."/>
            <person name="Kim R.W."/>
            <person name="Kang W.H."/>
            <person name="Huh J.H."/>
            <person name="Kang B.C."/>
            <person name="Yang T.J."/>
            <person name="Lee Y.H."/>
            <person name="Bennetzen J.L."/>
            <person name="Choi D."/>
        </authorList>
    </citation>
    <scope>NUCLEOTIDE SEQUENCE [LARGE SCALE GENOMIC DNA]</scope>
    <source>
        <strain evidence="13">cv. CM334</strain>
    </source>
</reference>
<evidence type="ECO:0000256" key="11">
    <source>
        <dbReference type="SAM" id="Phobius"/>
    </source>
</evidence>
<dbReference type="PANTHER" id="PTHR27004:SF375">
    <property type="entry name" value="LEUCINE-RICH REPEAT-CONTAINING N-TERMINAL PLANT-TYPE DOMAIN-CONTAINING PROTEIN"/>
    <property type="match status" value="1"/>
</dbReference>
<keyword evidence="5 11" id="KW-0812">Transmembrane</keyword>
<keyword evidence="3" id="KW-1003">Cell membrane</keyword>
<evidence type="ECO:0000256" key="9">
    <source>
        <dbReference type="ARBA" id="ARBA00023170"/>
    </source>
</evidence>
<keyword evidence="9" id="KW-0675">Receptor</keyword>
<gene>
    <name evidence="12" type="ORF">T459_04620</name>
</gene>
<dbReference type="InterPro" id="IPR001611">
    <property type="entry name" value="Leu-rich_rpt"/>
</dbReference>
<evidence type="ECO:0000256" key="7">
    <source>
        <dbReference type="ARBA" id="ARBA00022989"/>
    </source>
</evidence>
<accession>A0A2G3A5J0</accession>
<dbReference type="Pfam" id="PF00560">
    <property type="entry name" value="LRR_1"/>
    <property type="match status" value="2"/>
</dbReference>
<dbReference type="Gene3D" id="3.80.10.10">
    <property type="entry name" value="Ribonuclease Inhibitor"/>
    <property type="match status" value="1"/>
</dbReference>
<evidence type="ECO:0000256" key="6">
    <source>
        <dbReference type="ARBA" id="ARBA00022737"/>
    </source>
</evidence>
<keyword evidence="7 11" id="KW-1133">Transmembrane helix</keyword>
<dbReference type="Proteomes" id="UP000222542">
    <property type="component" value="Unassembled WGS sequence"/>
</dbReference>
<comment type="caution">
    <text evidence="12">The sequence shown here is derived from an EMBL/GenBank/DDBJ whole genome shotgun (WGS) entry which is preliminary data.</text>
</comment>
<evidence type="ECO:0008006" key="14">
    <source>
        <dbReference type="Google" id="ProtNLM"/>
    </source>
</evidence>
<dbReference type="EMBL" id="AYRZ02000002">
    <property type="protein sequence ID" value="PHT89507.1"/>
    <property type="molecule type" value="Genomic_DNA"/>
</dbReference>
<evidence type="ECO:0000256" key="1">
    <source>
        <dbReference type="ARBA" id="ARBA00004251"/>
    </source>
</evidence>
<feature type="transmembrane region" description="Helical" evidence="11">
    <location>
        <begin position="134"/>
        <end position="154"/>
    </location>
</feature>
<dbReference type="Gramene" id="PHT89507">
    <property type="protein sequence ID" value="PHT89507"/>
    <property type="gene ID" value="T459_04620"/>
</dbReference>
<evidence type="ECO:0000256" key="3">
    <source>
        <dbReference type="ARBA" id="ARBA00022475"/>
    </source>
</evidence>
<evidence type="ECO:0000313" key="12">
    <source>
        <dbReference type="EMBL" id="PHT89507.1"/>
    </source>
</evidence>
<evidence type="ECO:0000256" key="4">
    <source>
        <dbReference type="ARBA" id="ARBA00022614"/>
    </source>
</evidence>
<keyword evidence="10" id="KW-0325">Glycoprotein</keyword>
<dbReference type="InterPro" id="IPR032675">
    <property type="entry name" value="LRR_dom_sf"/>
</dbReference>
<dbReference type="GO" id="GO:0005886">
    <property type="term" value="C:plasma membrane"/>
    <property type="evidence" value="ECO:0007669"/>
    <property type="project" value="UniProtKB-SubCell"/>
</dbReference>
<reference evidence="12 13" key="1">
    <citation type="journal article" date="2014" name="Nat. Genet.">
        <title>Genome sequence of the hot pepper provides insights into the evolution of pungency in Capsicum species.</title>
        <authorList>
            <person name="Kim S."/>
            <person name="Park M."/>
            <person name="Yeom S.I."/>
            <person name="Kim Y.M."/>
            <person name="Lee J.M."/>
            <person name="Lee H.A."/>
            <person name="Seo E."/>
            <person name="Choi J."/>
            <person name="Cheong K."/>
            <person name="Kim K.T."/>
            <person name="Jung K."/>
            <person name="Lee G.W."/>
            <person name="Oh S.K."/>
            <person name="Bae C."/>
            <person name="Kim S.B."/>
            <person name="Lee H.Y."/>
            <person name="Kim S.Y."/>
            <person name="Kim M.S."/>
            <person name="Kang B.C."/>
            <person name="Jo Y.D."/>
            <person name="Yang H.B."/>
            <person name="Jeong H.J."/>
            <person name="Kang W.H."/>
            <person name="Kwon J.K."/>
            <person name="Shin C."/>
            <person name="Lim J.Y."/>
            <person name="Park J.H."/>
            <person name="Huh J.H."/>
            <person name="Kim J.S."/>
            <person name="Kim B.D."/>
            <person name="Cohen O."/>
            <person name="Paran I."/>
            <person name="Suh M.C."/>
            <person name="Lee S.B."/>
            <person name="Kim Y.K."/>
            <person name="Shin Y."/>
            <person name="Noh S.J."/>
            <person name="Park J."/>
            <person name="Seo Y.S."/>
            <person name="Kwon S.Y."/>
            <person name="Kim H.A."/>
            <person name="Park J.M."/>
            <person name="Kim H.J."/>
            <person name="Choi S.B."/>
            <person name="Bosland P.W."/>
            <person name="Reeves G."/>
            <person name="Jo S.H."/>
            <person name="Lee B.W."/>
            <person name="Cho H.T."/>
            <person name="Choi H.S."/>
            <person name="Lee M.S."/>
            <person name="Yu Y."/>
            <person name="Do Choi Y."/>
            <person name="Park B.S."/>
            <person name="van Deynze A."/>
            <person name="Ashrafi H."/>
            <person name="Hill T."/>
            <person name="Kim W.T."/>
            <person name="Pai H.S."/>
            <person name="Ahn H.K."/>
            <person name="Yeam I."/>
            <person name="Giovannoni J.J."/>
            <person name="Rose J.K."/>
            <person name="Sorensen I."/>
            <person name="Lee S.J."/>
            <person name="Kim R.W."/>
            <person name="Choi I.Y."/>
            <person name="Choi B.S."/>
            <person name="Lim J.S."/>
            <person name="Lee Y.H."/>
            <person name="Choi D."/>
        </authorList>
    </citation>
    <scope>NUCLEOTIDE SEQUENCE [LARGE SCALE GENOMIC DNA]</scope>
    <source>
        <strain evidence="13">cv. CM334</strain>
    </source>
</reference>
<dbReference type="STRING" id="4072.A0A2G3A5J0"/>
<evidence type="ECO:0000256" key="5">
    <source>
        <dbReference type="ARBA" id="ARBA00022692"/>
    </source>
</evidence>
<keyword evidence="4" id="KW-0433">Leucine-rich repeat</keyword>
<proteinExistence type="inferred from homology"/>
<name>A0A2G3A5J0_CAPAN</name>
<dbReference type="PANTHER" id="PTHR27004">
    <property type="entry name" value="RECEPTOR-LIKE PROTEIN 12 ISOFORM X1"/>
    <property type="match status" value="1"/>
</dbReference>
<evidence type="ECO:0000256" key="8">
    <source>
        <dbReference type="ARBA" id="ARBA00023136"/>
    </source>
</evidence>
<keyword evidence="8 11" id="KW-0472">Membrane</keyword>
<sequence>MATIKVSMFISPEVLGLPSPDAMGHITPSLGKLFVVKSLDLSSNKLSGEIPKQLASLTSLVVLNLSSNHLEGRILKGPQFATFDNNSYEGNDGLHGFPVSAVCGSSWIPETNNSTFEPDEECDSTFLRELSWKVVLMGYGCGLIIGFSIAYFMLSSQNSNWLSGIAEELEY</sequence>
<dbReference type="OMA" id="DAMGHIT"/>
<organism evidence="12 13">
    <name type="scientific">Capsicum annuum</name>
    <name type="common">Capsicum pepper</name>
    <dbReference type="NCBI Taxonomy" id="4072"/>
    <lineage>
        <taxon>Eukaryota</taxon>
        <taxon>Viridiplantae</taxon>
        <taxon>Streptophyta</taxon>
        <taxon>Embryophyta</taxon>
        <taxon>Tracheophyta</taxon>
        <taxon>Spermatophyta</taxon>
        <taxon>Magnoliopsida</taxon>
        <taxon>eudicotyledons</taxon>
        <taxon>Gunneridae</taxon>
        <taxon>Pentapetalae</taxon>
        <taxon>asterids</taxon>
        <taxon>lamiids</taxon>
        <taxon>Solanales</taxon>
        <taxon>Solanaceae</taxon>
        <taxon>Solanoideae</taxon>
        <taxon>Capsiceae</taxon>
        <taxon>Capsicum</taxon>
    </lineage>
</organism>
<evidence type="ECO:0000313" key="13">
    <source>
        <dbReference type="Proteomes" id="UP000222542"/>
    </source>
</evidence>